<reference evidence="1" key="1">
    <citation type="journal article" date="2003" name="Genome Biol.">
        <title>An integrated gene annotation and transcriptional profiling approach towards the full gene content of the Drosophila genome.</title>
        <authorList>
            <person name="Hild M."/>
            <person name="Beckmann B."/>
            <person name="Haas S.A."/>
            <person name="Koch B."/>
            <person name="Solovyev V."/>
            <person name="Busold C."/>
            <person name="Fellenberg K."/>
            <person name="Boutros M."/>
            <person name="Vingron M."/>
            <person name="Sauer F."/>
            <person name="Hoheisel J.D."/>
            <person name="Paro R."/>
        </authorList>
    </citation>
    <scope>NUCLEOTIDE SEQUENCE</scope>
</reference>
<protein>
    <submittedName>
        <fullName evidence="1">HDC04282</fullName>
    </submittedName>
</protein>
<sequence>MFDPLMWRIALAATRNMAVADLDVAAAAAGHVAQSVVEETEALKELMHRMVYPLVNRCPAACYSQVHFFAWMKWQSGSWAS</sequence>
<gene>
    <name evidence="1" type="ORF">HDC04282</name>
</gene>
<accession>Q6IGY1</accession>
<dbReference type="EMBL" id="BK003635">
    <property type="protein sequence ID" value="DAA02333.1"/>
    <property type="molecule type" value="Genomic_DNA"/>
</dbReference>
<proteinExistence type="predicted"/>
<evidence type="ECO:0000313" key="1">
    <source>
        <dbReference type="EMBL" id="DAA02333.1"/>
    </source>
</evidence>
<organism evidence="1">
    <name type="scientific">Drosophila melanogaster</name>
    <name type="common">Fruit fly</name>
    <dbReference type="NCBI Taxonomy" id="7227"/>
    <lineage>
        <taxon>Eukaryota</taxon>
        <taxon>Metazoa</taxon>
        <taxon>Ecdysozoa</taxon>
        <taxon>Arthropoda</taxon>
        <taxon>Hexapoda</taxon>
        <taxon>Insecta</taxon>
        <taxon>Pterygota</taxon>
        <taxon>Neoptera</taxon>
        <taxon>Endopterygota</taxon>
        <taxon>Diptera</taxon>
        <taxon>Brachycera</taxon>
        <taxon>Muscomorpha</taxon>
        <taxon>Ephydroidea</taxon>
        <taxon>Drosophilidae</taxon>
        <taxon>Drosophila</taxon>
        <taxon>Sophophora</taxon>
    </lineage>
</organism>
<name>Q6IGY1_DROME</name>
<dbReference type="AlphaFoldDB" id="Q6IGY1"/>